<keyword evidence="3" id="KW-1185">Reference proteome</keyword>
<feature type="compositionally biased region" description="Basic and acidic residues" evidence="1">
    <location>
        <begin position="22"/>
        <end position="43"/>
    </location>
</feature>
<accession>A0A8S4DFP6</accession>
<comment type="caution">
    <text evidence="2">The sequence shown here is derived from an EMBL/GenBank/DDBJ whole genome shotgun (WGS) entry which is preliminary data.</text>
</comment>
<sequence length="83" mass="9336">MASAASVKQGHSRRPAAAAATRKRDRDEGRGRSSKRGREYDTECCAHRTSRVADSLLTQAIVDFSQVFEDRFKNNYNSLCQNK</sequence>
<feature type="region of interest" description="Disordered" evidence="1">
    <location>
        <begin position="1"/>
        <end position="43"/>
    </location>
</feature>
<dbReference type="EMBL" id="CAJHNJ030000005">
    <property type="protein sequence ID" value="CAG9097908.1"/>
    <property type="molecule type" value="Genomic_DNA"/>
</dbReference>
<organism evidence="2 3">
    <name type="scientific">Plutella xylostella</name>
    <name type="common">Diamondback moth</name>
    <name type="synonym">Plutella maculipennis</name>
    <dbReference type="NCBI Taxonomy" id="51655"/>
    <lineage>
        <taxon>Eukaryota</taxon>
        <taxon>Metazoa</taxon>
        <taxon>Ecdysozoa</taxon>
        <taxon>Arthropoda</taxon>
        <taxon>Hexapoda</taxon>
        <taxon>Insecta</taxon>
        <taxon>Pterygota</taxon>
        <taxon>Neoptera</taxon>
        <taxon>Endopterygota</taxon>
        <taxon>Lepidoptera</taxon>
        <taxon>Glossata</taxon>
        <taxon>Ditrysia</taxon>
        <taxon>Yponomeutoidea</taxon>
        <taxon>Plutellidae</taxon>
        <taxon>Plutella</taxon>
    </lineage>
</organism>
<proteinExistence type="predicted"/>
<evidence type="ECO:0000313" key="3">
    <source>
        <dbReference type="Proteomes" id="UP000653454"/>
    </source>
</evidence>
<reference evidence="2" key="1">
    <citation type="submission" date="2020-11" db="EMBL/GenBank/DDBJ databases">
        <authorList>
            <person name="Whiteford S."/>
        </authorList>
    </citation>
    <scope>NUCLEOTIDE SEQUENCE</scope>
</reference>
<dbReference type="Proteomes" id="UP000653454">
    <property type="component" value="Unassembled WGS sequence"/>
</dbReference>
<protein>
    <submittedName>
        <fullName evidence="2">(diamondback moth) hypothetical protein</fullName>
    </submittedName>
</protein>
<name>A0A8S4DFP6_PLUXY</name>
<evidence type="ECO:0000256" key="1">
    <source>
        <dbReference type="SAM" id="MobiDB-lite"/>
    </source>
</evidence>
<evidence type="ECO:0000313" key="2">
    <source>
        <dbReference type="EMBL" id="CAG9097908.1"/>
    </source>
</evidence>
<gene>
    <name evidence="2" type="ORF">PLXY2_LOCUS2154</name>
</gene>
<dbReference type="AlphaFoldDB" id="A0A8S4DFP6"/>